<comment type="caution">
    <text evidence="1">The sequence shown here is derived from an EMBL/GenBank/DDBJ whole genome shotgun (WGS) entry which is preliminary data.</text>
</comment>
<organism evidence="1 2">
    <name type="scientific">Aliikangiella coralliicola</name>
    <dbReference type="NCBI Taxonomy" id="2592383"/>
    <lineage>
        <taxon>Bacteria</taxon>
        <taxon>Pseudomonadati</taxon>
        <taxon>Pseudomonadota</taxon>
        <taxon>Gammaproteobacteria</taxon>
        <taxon>Oceanospirillales</taxon>
        <taxon>Pleioneaceae</taxon>
        <taxon>Aliikangiella</taxon>
    </lineage>
</organism>
<evidence type="ECO:0000313" key="2">
    <source>
        <dbReference type="Proteomes" id="UP000315439"/>
    </source>
</evidence>
<keyword evidence="1" id="KW-0489">Methyltransferase</keyword>
<accession>A0A545UCR2</accession>
<reference evidence="1 2" key="1">
    <citation type="submission" date="2019-07" db="EMBL/GenBank/DDBJ databases">
        <title>Draft genome for Aliikangiella sp. M105.</title>
        <authorList>
            <person name="Wang G."/>
        </authorList>
    </citation>
    <scope>NUCLEOTIDE SEQUENCE [LARGE SCALE GENOMIC DNA]</scope>
    <source>
        <strain evidence="1 2">M105</strain>
    </source>
</reference>
<dbReference type="GO" id="GO:0008168">
    <property type="term" value="F:methyltransferase activity"/>
    <property type="evidence" value="ECO:0007669"/>
    <property type="project" value="UniProtKB-KW"/>
</dbReference>
<gene>
    <name evidence="1" type="ORF">FLL46_13560</name>
</gene>
<dbReference type="PIRSF" id="PIRSF031679">
    <property type="entry name" value="Mtase_Alr7345_prd"/>
    <property type="match status" value="1"/>
</dbReference>
<dbReference type="Proteomes" id="UP000315439">
    <property type="component" value="Unassembled WGS sequence"/>
</dbReference>
<sequence length="255" mass="28879">MSINAQASDKLAEAIASEHRTEKYAARDEFRNPYETLNFFGIKEDMTVVEIWPGGGWYAEILAPYLKDKGQYIAAGFDPASDVDYYKRNAKKFKEKIAANPKQFDKTELTIMQPPKKLAFAKENAVDMVVSFRNTHNWHRRGYAESVYNSVFKALKPGGVFGVVQHRAGKNQPTDTSGEKGYLKQSDVIAMAEKAGFKLLAQSEINANPKDTKDYENGVWTLPPSYRLKDKDREKYTAIGESDRMTLKFVKPAKK</sequence>
<keyword evidence="1" id="KW-0808">Transferase</keyword>
<evidence type="ECO:0000313" key="1">
    <source>
        <dbReference type="EMBL" id="TQV87213.1"/>
    </source>
</evidence>
<dbReference type="Gene3D" id="3.40.50.150">
    <property type="entry name" value="Vaccinia Virus protein VP39"/>
    <property type="match status" value="1"/>
</dbReference>
<dbReference type="AlphaFoldDB" id="A0A545UCR2"/>
<dbReference type="EMBL" id="VIKS01000009">
    <property type="protein sequence ID" value="TQV87213.1"/>
    <property type="molecule type" value="Genomic_DNA"/>
</dbReference>
<dbReference type="GO" id="GO:0032259">
    <property type="term" value="P:methylation"/>
    <property type="evidence" value="ECO:0007669"/>
    <property type="project" value="UniProtKB-KW"/>
</dbReference>
<dbReference type="SUPFAM" id="SSF53335">
    <property type="entry name" value="S-adenosyl-L-methionine-dependent methyltransferases"/>
    <property type="match status" value="1"/>
</dbReference>
<proteinExistence type="predicted"/>
<name>A0A545UCR2_9GAMM</name>
<dbReference type="OrthoDB" id="9801692at2"/>
<protein>
    <submittedName>
        <fullName evidence="1">Class I SAM-dependent methyltransferase</fullName>
    </submittedName>
</protein>
<keyword evidence="2" id="KW-1185">Reference proteome</keyword>
<dbReference type="InterPro" id="IPR016980">
    <property type="entry name" value="S-AdoMet-dep_MeTrfase_Alr7345"/>
</dbReference>
<dbReference type="InterPro" id="IPR029063">
    <property type="entry name" value="SAM-dependent_MTases_sf"/>
</dbReference>